<comment type="similarity">
    <text evidence="1 4">Belongs to the eukaryotic ribosomal protein eS24 family.</text>
</comment>
<dbReference type="CDD" id="cd02440">
    <property type="entry name" value="AdoMet_MTases"/>
    <property type="match status" value="1"/>
</dbReference>
<dbReference type="GO" id="GO:0006412">
    <property type="term" value="P:translation"/>
    <property type="evidence" value="ECO:0007669"/>
    <property type="project" value="InterPro"/>
</dbReference>
<dbReference type="GO" id="GO:0003735">
    <property type="term" value="F:structural constituent of ribosome"/>
    <property type="evidence" value="ECO:0007669"/>
    <property type="project" value="InterPro"/>
</dbReference>
<evidence type="ECO:0000313" key="7">
    <source>
        <dbReference type="Proteomes" id="UP001302676"/>
    </source>
</evidence>
<dbReference type="GO" id="GO:0032259">
    <property type="term" value="P:methylation"/>
    <property type="evidence" value="ECO:0007669"/>
    <property type="project" value="UniProtKB-KW"/>
</dbReference>
<reference evidence="6" key="2">
    <citation type="submission" date="2023-05" db="EMBL/GenBank/DDBJ databases">
        <authorList>
            <consortium name="Lawrence Berkeley National Laboratory"/>
            <person name="Steindorff A."/>
            <person name="Hensen N."/>
            <person name="Bonometti L."/>
            <person name="Westerberg I."/>
            <person name="Brannstrom I.O."/>
            <person name="Guillou S."/>
            <person name="Cros-Aarteil S."/>
            <person name="Calhoun S."/>
            <person name="Haridas S."/>
            <person name="Kuo A."/>
            <person name="Mondo S."/>
            <person name="Pangilinan J."/>
            <person name="Riley R."/>
            <person name="Labutti K."/>
            <person name="Andreopoulos B."/>
            <person name="Lipzen A."/>
            <person name="Chen C."/>
            <person name="Yanf M."/>
            <person name="Daum C."/>
            <person name="Ng V."/>
            <person name="Clum A."/>
            <person name="Ohm R."/>
            <person name="Martin F."/>
            <person name="Silar P."/>
            <person name="Natvig D."/>
            <person name="Lalanne C."/>
            <person name="Gautier V."/>
            <person name="Ament-Velasquez S.L."/>
            <person name="Kruys A."/>
            <person name="Hutchinson M.I."/>
            <person name="Powell A.J."/>
            <person name="Barry K."/>
            <person name="Miller A.N."/>
            <person name="Grigoriev I.V."/>
            <person name="Debuchy R."/>
            <person name="Gladieux P."/>
            <person name="Thoren M.H."/>
            <person name="Johannesson H."/>
        </authorList>
    </citation>
    <scope>NUCLEOTIDE SEQUENCE</scope>
    <source>
        <strain evidence="6">CBS 141.50</strain>
    </source>
</reference>
<dbReference type="GO" id="GO:0005840">
    <property type="term" value="C:ribosome"/>
    <property type="evidence" value="ECO:0007669"/>
    <property type="project" value="UniProtKB-KW"/>
</dbReference>
<dbReference type="PANTHER" id="PTHR10496">
    <property type="entry name" value="40S RIBOSOMAL PROTEIN S24"/>
    <property type="match status" value="1"/>
</dbReference>
<dbReference type="InterPro" id="IPR029063">
    <property type="entry name" value="SAM-dependent_MTases_sf"/>
</dbReference>
<dbReference type="Proteomes" id="UP001302676">
    <property type="component" value="Unassembled WGS sequence"/>
</dbReference>
<dbReference type="GO" id="GO:1990904">
    <property type="term" value="C:ribonucleoprotein complex"/>
    <property type="evidence" value="ECO:0007669"/>
    <property type="project" value="UniProtKB-KW"/>
</dbReference>
<keyword evidence="6" id="KW-0489">Methyltransferase</keyword>
<dbReference type="RefSeq" id="XP_062633381.1">
    <property type="nucleotide sequence ID" value="XM_062784885.1"/>
</dbReference>
<dbReference type="Gene3D" id="3.30.70.3370">
    <property type="match status" value="1"/>
</dbReference>
<evidence type="ECO:0000256" key="5">
    <source>
        <dbReference type="SAM" id="MobiDB-lite"/>
    </source>
</evidence>
<dbReference type="AlphaFoldDB" id="A0AAN6UWW1"/>
<keyword evidence="2" id="KW-0689">Ribosomal protein</keyword>
<dbReference type="FunFam" id="3.30.70.3370:FF:000001">
    <property type="entry name" value="40S ribosomal protein S24"/>
    <property type="match status" value="1"/>
</dbReference>
<keyword evidence="3" id="KW-0687">Ribonucleoprotein</keyword>
<keyword evidence="7" id="KW-1185">Reference proteome</keyword>
<dbReference type="Pfam" id="PF01282">
    <property type="entry name" value="Ribosomal_S24e"/>
    <property type="match status" value="1"/>
</dbReference>
<comment type="caution">
    <text evidence="6">The sequence shown here is derived from an EMBL/GenBank/DDBJ whole genome shotgun (WGS) entry which is preliminary data.</text>
</comment>
<evidence type="ECO:0000256" key="4">
    <source>
        <dbReference type="RuleBase" id="RU004383"/>
    </source>
</evidence>
<dbReference type="GO" id="GO:0008757">
    <property type="term" value="F:S-adenosylmethionine-dependent methyltransferase activity"/>
    <property type="evidence" value="ECO:0007669"/>
    <property type="project" value="UniProtKB-ARBA"/>
</dbReference>
<proteinExistence type="inferred from homology"/>
<dbReference type="InterPro" id="IPR053709">
    <property type="entry name" value="eRP_eS24_sf"/>
</dbReference>
<feature type="region of interest" description="Disordered" evidence="5">
    <location>
        <begin position="412"/>
        <end position="443"/>
    </location>
</feature>
<evidence type="ECO:0000256" key="2">
    <source>
        <dbReference type="ARBA" id="ARBA00022980"/>
    </source>
</evidence>
<dbReference type="PROSITE" id="PS00529">
    <property type="entry name" value="RIBOSOMAL_S24E"/>
    <property type="match status" value="1"/>
</dbReference>
<accession>A0AAN6UWW1</accession>
<dbReference type="Pfam" id="PF10294">
    <property type="entry name" value="Methyltransf_16"/>
    <property type="match status" value="1"/>
</dbReference>
<name>A0AAN6UWW1_9PEZI</name>
<evidence type="ECO:0000256" key="1">
    <source>
        <dbReference type="ARBA" id="ARBA00009680"/>
    </source>
</evidence>
<dbReference type="GeneID" id="87821498"/>
<evidence type="ECO:0000313" key="6">
    <source>
        <dbReference type="EMBL" id="KAK4140010.1"/>
    </source>
</evidence>
<dbReference type="InterPro" id="IPR019410">
    <property type="entry name" value="Methyltransf_16"/>
</dbReference>
<dbReference type="InterPro" id="IPR001976">
    <property type="entry name" value="Ribosomal_eS24"/>
</dbReference>
<dbReference type="InterPro" id="IPR012678">
    <property type="entry name" value="Ribosomal_uL23/eL15/eS24_sf"/>
</dbReference>
<protein>
    <recommendedName>
        <fullName evidence="4">40S ribosomal protein S24</fullName>
    </recommendedName>
</protein>
<dbReference type="Gene3D" id="3.40.50.150">
    <property type="entry name" value="Vaccinia Virus protein VP39"/>
    <property type="match status" value="1"/>
</dbReference>
<dbReference type="EMBL" id="MU853643">
    <property type="protein sequence ID" value="KAK4140010.1"/>
    <property type="molecule type" value="Genomic_DNA"/>
</dbReference>
<evidence type="ECO:0000256" key="3">
    <source>
        <dbReference type="ARBA" id="ARBA00023274"/>
    </source>
</evidence>
<gene>
    <name evidence="6" type="ORF">C8A04DRAFT_40278</name>
</gene>
<sequence length="443" mass="49681">MPTTHPQVSRFCWQNLQLEQTPIFPDPELLREEEVQDTIYQRVFSDAIASRPPLRYQVKVLKELITRIESAIEDWERHGISDSLTFALSQLLSQPLPSEIWSAQQRSHVVYHLSLLQPSMTPDPAYIQLLESRSLISGSGTTGLRTWEAALHLGQYLCLDPSLVRGKRVLELGAGTGYLAVLCAKYLDSHHVIASDGSDEVVNHLADSVFLNGLQGSSKVSAMQLKWGHALIAGELDEEFMGLDTVVGADITYDASVIPVLAVTLQELVNLRPGLSILIAATERNRATFESFLQVCEKRGFHHQTAKMADTDSPVTLRTRKFIRNPLLGRKQMVVDILHPNRANISKEELRDKLAGLYKAQKDQVSVFGLRTQFGGGKTTGFALVYDSPEAMKKFEPHYRLVRVGLATKIERASRQQRKQRKNRQKTLRGTAKVKGPKPKKEK</sequence>
<feature type="compositionally biased region" description="Basic residues" evidence="5">
    <location>
        <begin position="415"/>
        <end position="427"/>
    </location>
</feature>
<keyword evidence="6" id="KW-0808">Transferase</keyword>
<dbReference type="SUPFAM" id="SSF53335">
    <property type="entry name" value="S-adenosyl-L-methionine-dependent methyltransferases"/>
    <property type="match status" value="1"/>
</dbReference>
<dbReference type="InterPro" id="IPR018098">
    <property type="entry name" value="Ribosomal_eS24_CS"/>
</dbReference>
<reference evidence="6" key="1">
    <citation type="journal article" date="2023" name="Mol. Phylogenet. Evol.">
        <title>Genome-scale phylogeny and comparative genomics of the fungal order Sordariales.</title>
        <authorList>
            <person name="Hensen N."/>
            <person name="Bonometti L."/>
            <person name="Westerberg I."/>
            <person name="Brannstrom I.O."/>
            <person name="Guillou S."/>
            <person name="Cros-Aarteil S."/>
            <person name="Calhoun S."/>
            <person name="Haridas S."/>
            <person name="Kuo A."/>
            <person name="Mondo S."/>
            <person name="Pangilinan J."/>
            <person name="Riley R."/>
            <person name="LaButti K."/>
            <person name="Andreopoulos B."/>
            <person name="Lipzen A."/>
            <person name="Chen C."/>
            <person name="Yan M."/>
            <person name="Daum C."/>
            <person name="Ng V."/>
            <person name="Clum A."/>
            <person name="Steindorff A."/>
            <person name="Ohm R.A."/>
            <person name="Martin F."/>
            <person name="Silar P."/>
            <person name="Natvig D.O."/>
            <person name="Lalanne C."/>
            <person name="Gautier V."/>
            <person name="Ament-Velasquez S.L."/>
            <person name="Kruys A."/>
            <person name="Hutchinson M.I."/>
            <person name="Powell A.J."/>
            <person name="Barry K."/>
            <person name="Miller A.N."/>
            <person name="Grigoriev I.V."/>
            <person name="Debuchy R."/>
            <person name="Gladieux P."/>
            <person name="Hiltunen Thoren M."/>
            <person name="Johannesson H."/>
        </authorList>
    </citation>
    <scope>NUCLEOTIDE SEQUENCE</scope>
    <source>
        <strain evidence="6">CBS 141.50</strain>
    </source>
</reference>
<organism evidence="6 7">
    <name type="scientific">Dichotomopilus funicola</name>
    <dbReference type="NCBI Taxonomy" id="1934379"/>
    <lineage>
        <taxon>Eukaryota</taxon>
        <taxon>Fungi</taxon>
        <taxon>Dikarya</taxon>
        <taxon>Ascomycota</taxon>
        <taxon>Pezizomycotina</taxon>
        <taxon>Sordariomycetes</taxon>
        <taxon>Sordariomycetidae</taxon>
        <taxon>Sordariales</taxon>
        <taxon>Chaetomiaceae</taxon>
        <taxon>Dichotomopilus</taxon>
    </lineage>
</organism>
<dbReference type="SUPFAM" id="SSF54189">
    <property type="entry name" value="Ribosomal proteins S24e, L23 and L15e"/>
    <property type="match status" value="1"/>
</dbReference>
<dbReference type="HAMAP" id="MF_00545">
    <property type="entry name" value="Ribosomal_eS24"/>
    <property type="match status" value="1"/>
</dbReference>